<accession>A0A7W7CK53</accession>
<dbReference type="SUPFAM" id="SSF53335">
    <property type="entry name" value="S-adenosyl-L-methionine-dependent methyltransferases"/>
    <property type="match status" value="1"/>
</dbReference>
<dbReference type="Gene3D" id="3.40.50.150">
    <property type="entry name" value="Vaccinia Virus protein VP39"/>
    <property type="match status" value="1"/>
</dbReference>
<dbReference type="Proteomes" id="UP000533598">
    <property type="component" value="Unassembled WGS sequence"/>
</dbReference>
<dbReference type="PANTHER" id="PTHR18895">
    <property type="entry name" value="HEMK METHYLTRANSFERASE"/>
    <property type="match status" value="1"/>
</dbReference>
<dbReference type="EMBL" id="JACHMH010000001">
    <property type="protein sequence ID" value="MBB4681286.1"/>
    <property type="molecule type" value="Genomic_DNA"/>
</dbReference>
<dbReference type="PROSITE" id="PS00092">
    <property type="entry name" value="N6_MTASE"/>
    <property type="match status" value="1"/>
</dbReference>
<organism evidence="2 3">
    <name type="scientific">Crossiella cryophila</name>
    <dbReference type="NCBI Taxonomy" id="43355"/>
    <lineage>
        <taxon>Bacteria</taxon>
        <taxon>Bacillati</taxon>
        <taxon>Actinomycetota</taxon>
        <taxon>Actinomycetes</taxon>
        <taxon>Pseudonocardiales</taxon>
        <taxon>Pseudonocardiaceae</taxon>
        <taxon>Crossiella</taxon>
    </lineage>
</organism>
<dbReference type="InterPro" id="IPR050320">
    <property type="entry name" value="N5-glutamine_MTase"/>
</dbReference>
<keyword evidence="2" id="KW-0489">Methyltransferase</keyword>
<dbReference type="GO" id="GO:0032259">
    <property type="term" value="P:methylation"/>
    <property type="evidence" value="ECO:0007669"/>
    <property type="project" value="UniProtKB-KW"/>
</dbReference>
<keyword evidence="2" id="KW-0808">Transferase</keyword>
<dbReference type="GO" id="GO:0003676">
    <property type="term" value="F:nucleic acid binding"/>
    <property type="evidence" value="ECO:0007669"/>
    <property type="project" value="InterPro"/>
</dbReference>
<evidence type="ECO:0000313" key="3">
    <source>
        <dbReference type="Proteomes" id="UP000533598"/>
    </source>
</evidence>
<dbReference type="PANTHER" id="PTHR18895:SF74">
    <property type="entry name" value="MTRF1L RELEASE FACTOR GLUTAMINE METHYLTRANSFERASE"/>
    <property type="match status" value="1"/>
</dbReference>
<sequence>MDTGFFSDGRIWLSTRDQPRPQHVREVDNRISAAEALSLCRDGISPHWQGDWAGLRQLLRAMDRRMPWRGGDFGRWRQHQAWRSAVLGRVLVTLDGGLTLAGAPEVRAACAQVYGEIGGVALVSARELFGVLGAYEWRRTGVFVPGLGARIHPHYGVFPPTRHEYVDLVAEASAGLAGGLAFDVGTGTGVLAAVLAGRGLRVVATDVDPRAVECARDNVARLGLGARVEVRVADLFPAGRADVVVCNPPWLPGRVRGGLDRGVFDPGGRMLGAFLDRLARHLVPGGEGWLVMSDLAELLGLREVGALGAAVEGSGLRVVGSRATRARHRRGGDGPLGVARAAEVITLWRLAVR</sequence>
<evidence type="ECO:0000313" key="2">
    <source>
        <dbReference type="EMBL" id="MBB4681286.1"/>
    </source>
</evidence>
<name>A0A7W7CK53_9PSEU</name>
<comment type="caution">
    <text evidence="2">The sequence shown here is derived from an EMBL/GenBank/DDBJ whole genome shotgun (WGS) entry which is preliminary data.</text>
</comment>
<reference evidence="2 3" key="1">
    <citation type="submission" date="2020-08" db="EMBL/GenBank/DDBJ databases">
        <title>Sequencing the genomes of 1000 actinobacteria strains.</title>
        <authorList>
            <person name="Klenk H.-P."/>
        </authorList>
    </citation>
    <scope>NUCLEOTIDE SEQUENCE [LARGE SCALE GENOMIC DNA]</scope>
    <source>
        <strain evidence="2 3">DSM 44230</strain>
    </source>
</reference>
<dbReference type="CDD" id="cd02440">
    <property type="entry name" value="AdoMet_MTases"/>
    <property type="match status" value="1"/>
</dbReference>
<protein>
    <submittedName>
        <fullName evidence="2">SAM-dependent methyltransferase</fullName>
    </submittedName>
</protein>
<proteinExistence type="predicted"/>
<feature type="domain" description="Methyltransferase small" evidence="1">
    <location>
        <begin position="178"/>
        <end position="293"/>
    </location>
</feature>
<keyword evidence="3" id="KW-1185">Reference proteome</keyword>
<dbReference type="AlphaFoldDB" id="A0A7W7CK53"/>
<dbReference type="Pfam" id="PF05175">
    <property type="entry name" value="MTS"/>
    <property type="match status" value="1"/>
</dbReference>
<dbReference type="InterPro" id="IPR007848">
    <property type="entry name" value="Small_mtfrase_dom"/>
</dbReference>
<dbReference type="InterPro" id="IPR002052">
    <property type="entry name" value="DNA_methylase_N6_adenine_CS"/>
</dbReference>
<gene>
    <name evidence="2" type="ORF">HNR67_007404</name>
</gene>
<dbReference type="InterPro" id="IPR029063">
    <property type="entry name" value="SAM-dependent_MTases_sf"/>
</dbReference>
<evidence type="ECO:0000259" key="1">
    <source>
        <dbReference type="Pfam" id="PF05175"/>
    </source>
</evidence>
<dbReference type="GO" id="GO:0036009">
    <property type="term" value="F:protein-glutamine N-methyltransferase activity"/>
    <property type="evidence" value="ECO:0007669"/>
    <property type="project" value="TreeGrafter"/>
</dbReference>